<reference evidence="2 3" key="1">
    <citation type="submission" date="2024-01" db="EMBL/GenBank/DDBJ databases">
        <title>Genome assemblies of Stephania.</title>
        <authorList>
            <person name="Yang L."/>
        </authorList>
    </citation>
    <scope>NUCLEOTIDE SEQUENCE [LARGE SCALE GENOMIC DNA]</scope>
    <source>
        <strain evidence="2">JXDWG</strain>
        <tissue evidence="2">Leaf</tissue>
    </source>
</reference>
<proteinExistence type="predicted"/>
<comment type="caution">
    <text evidence="2">The sequence shown here is derived from an EMBL/GenBank/DDBJ whole genome shotgun (WGS) entry which is preliminary data.</text>
</comment>
<dbReference type="Proteomes" id="UP001419268">
    <property type="component" value="Unassembled WGS sequence"/>
</dbReference>
<gene>
    <name evidence="2" type="ORF">Scep_021579</name>
</gene>
<evidence type="ECO:0000256" key="1">
    <source>
        <dbReference type="SAM" id="MobiDB-lite"/>
    </source>
</evidence>
<accession>A0AAP0F6A7</accession>
<evidence type="ECO:0000313" key="3">
    <source>
        <dbReference type="Proteomes" id="UP001419268"/>
    </source>
</evidence>
<protein>
    <submittedName>
        <fullName evidence="2">Uncharacterized protein</fullName>
    </submittedName>
</protein>
<organism evidence="2 3">
    <name type="scientific">Stephania cephalantha</name>
    <dbReference type="NCBI Taxonomy" id="152367"/>
    <lineage>
        <taxon>Eukaryota</taxon>
        <taxon>Viridiplantae</taxon>
        <taxon>Streptophyta</taxon>
        <taxon>Embryophyta</taxon>
        <taxon>Tracheophyta</taxon>
        <taxon>Spermatophyta</taxon>
        <taxon>Magnoliopsida</taxon>
        <taxon>Ranunculales</taxon>
        <taxon>Menispermaceae</taxon>
        <taxon>Menispermoideae</taxon>
        <taxon>Cissampelideae</taxon>
        <taxon>Stephania</taxon>
    </lineage>
</organism>
<dbReference type="AlphaFoldDB" id="A0AAP0F6A7"/>
<feature type="region of interest" description="Disordered" evidence="1">
    <location>
        <begin position="1"/>
        <end position="87"/>
    </location>
</feature>
<keyword evidence="3" id="KW-1185">Reference proteome</keyword>
<sequence length="187" mass="20008">MRDAGVSGSNSGVDRWTRVGSSSAREASCSAKRANDNETGRRQMLAGNARQRRGDSGGGANDVEQRRGGALPERSIPDETQRQRTLPTDAAVASGVLLVGVLVARRTDSKVEMFWGRFDPDCHLPCFRTPSTATAPGPKTYPTATSSAPQPHCQLFWFRTLATPPPTNSPGAISACAQLRALEKGRE</sequence>
<dbReference type="EMBL" id="JBBNAG010000009">
    <property type="protein sequence ID" value="KAK9104735.1"/>
    <property type="molecule type" value="Genomic_DNA"/>
</dbReference>
<evidence type="ECO:0000313" key="2">
    <source>
        <dbReference type="EMBL" id="KAK9104735.1"/>
    </source>
</evidence>
<name>A0AAP0F6A7_9MAGN</name>